<organism evidence="2 3">
    <name type="scientific">Rhynchophorus ferrugineus</name>
    <name type="common">Red palm weevil</name>
    <name type="synonym">Curculio ferrugineus</name>
    <dbReference type="NCBI Taxonomy" id="354439"/>
    <lineage>
        <taxon>Eukaryota</taxon>
        <taxon>Metazoa</taxon>
        <taxon>Ecdysozoa</taxon>
        <taxon>Arthropoda</taxon>
        <taxon>Hexapoda</taxon>
        <taxon>Insecta</taxon>
        <taxon>Pterygota</taxon>
        <taxon>Neoptera</taxon>
        <taxon>Endopterygota</taxon>
        <taxon>Coleoptera</taxon>
        <taxon>Polyphaga</taxon>
        <taxon>Cucujiformia</taxon>
        <taxon>Curculionidae</taxon>
        <taxon>Dryophthorinae</taxon>
        <taxon>Rhynchophorus</taxon>
    </lineage>
</organism>
<evidence type="ECO:0000313" key="3">
    <source>
        <dbReference type="Proteomes" id="UP000625711"/>
    </source>
</evidence>
<evidence type="ECO:0000313" key="1">
    <source>
        <dbReference type="EMBL" id="KAF7263513.1"/>
    </source>
</evidence>
<proteinExistence type="predicted"/>
<gene>
    <name evidence="2" type="ORF">GWI33_002138</name>
    <name evidence="1" type="ORF">GWI33_002140</name>
</gene>
<keyword evidence="3" id="KW-1185">Reference proteome</keyword>
<evidence type="ECO:0000313" key="2">
    <source>
        <dbReference type="EMBL" id="KAF7263515.1"/>
    </source>
</evidence>
<protein>
    <submittedName>
        <fullName evidence="2">Uncharacterized protein</fullName>
    </submittedName>
</protein>
<sequence length="88" mass="9920">MRRPLYKTLQDISPCDKPFSDIPLFVSLQICPPAATPTLLSLDGVTRKTVLPLPPTTTKPFDSVSALSCKRSSTEAWHRRRRRSLILQ</sequence>
<dbReference type="EMBL" id="JAACXV010021109">
    <property type="protein sequence ID" value="KAF7263513.1"/>
    <property type="molecule type" value="Genomic_DNA"/>
</dbReference>
<dbReference type="Proteomes" id="UP000625711">
    <property type="component" value="Unassembled WGS sequence"/>
</dbReference>
<accession>A0A834HS12</accession>
<name>A0A834HS12_RHYFE</name>
<dbReference type="AlphaFoldDB" id="A0A834HS12"/>
<reference evidence="2" key="1">
    <citation type="submission" date="2020-08" db="EMBL/GenBank/DDBJ databases">
        <title>Genome sequencing and assembly of the red palm weevil Rhynchophorus ferrugineus.</title>
        <authorList>
            <person name="Dias G.B."/>
            <person name="Bergman C.M."/>
            <person name="Manee M."/>
        </authorList>
    </citation>
    <scope>NUCLEOTIDE SEQUENCE</scope>
    <source>
        <strain evidence="2">AA-2017</strain>
        <tissue evidence="2">Whole larva</tissue>
    </source>
</reference>
<dbReference type="EMBL" id="JAACXV010021107">
    <property type="protein sequence ID" value="KAF7263515.1"/>
    <property type="molecule type" value="Genomic_DNA"/>
</dbReference>
<comment type="caution">
    <text evidence="2">The sequence shown here is derived from an EMBL/GenBank/DDBJ whole genome shotgun (WGS) entry which is preliminary data.</text>
</comment>